<reference evidence="3" key="1">
    <citation type="submission" date="2014-09" db="EMBL/GenBank/DDBJ databases">
        <title>Genome sequence of the luminous mushroom Mycena chlorophos for searching fungal bioluminescence genes.</title>
        <authorList>
            <person name="Tanaka Y."/>
            <person name="Kasuga D."/>
            <person name="Oba Y."/>
            <person name="Hase S."/>
            <person name="Sato K."/>
            <person name="Oba Y."/>
            <person name="Sakakibara Y."/>
        </authorList>
    </citation>
    <scope>NUCLEOTIDE SEQUENCE</scope>
</reference>
<feature type="compositionally biased region" description="Acidic residues" evidence="1">
    <location>
        <begin position="417"/>
        <end position="429"/>
    </location>
</feature>
<dbReference type="PANTHER" id="PTHR39639:SF1">
    <property type="entry name" value="DUF262 DOMAIN-CONTAINING PROTEIN"/>
    <property type="match status" value="1"/>
</dbReference>
<evidence type="ECO:0000259" key="2">
    <source>
        <dbReference type="Pfam" id="PF03235"/>
    </source>
</evidence>
<feature type="compositionally biased region" description="Low complexity" evidence="1">
    <location>
        <begin position="616"/>
        <end position="630"/>
    </location>
</feature>
<name>A0ABQ0M4V2_MYCCL</name>
<dbReference type="Pfam" id="PF03235">
    <property type="entry name" value="GmrSD_N"/>
    <property type="match status" value="1"/>
</dbReference>
<accession>A0ABQ0M4V2</accession>
<feature type="compositionally biased region" description="Low complexity" evidence="1">
    <location>
        <begin position="457"/>
        <end position="485"/>
    </location>
</feature>
<feature type="region of interest" description="Disordered" evidence="1">
    <location>
        <begin position="539"/>
        <end position="580"/>
    </location>
</feature>
<feature type="region of interest" description="Disordered" evidence="1">
    <location>
        <begin position="615"/>
        <end position="644"/>
    </location>
</feature>
<sequence>MAAHSDDDGLDDDDEGDYVDPSLDYPHSAFGGPASAASAANRAAVAAGSCIRHRFPAHMREGVTTVRLFEWLQSGKIDLEAEYQRDFVWKAPAQESLVDSLLRGAPVNQLMFKKYSEHGLEKLLCVDGKQRLTSLWDFMSGKIPFRNPEDKRSYYYTNNGTHRGVHLLPAYDRRAFDSTIISCLIFDYLAPNEERDIFQRVQQGKPLTNAEKLRAISSPRSQLIQSLEASFLTNESSPLHKDLFKTGTRAAPYRSLAQVVGSIALGSLTSMAQGPEKWLRASDVVPAGLASEARETLRILEAIHASSDALRVLAPAEFVGCGVLVQRFKGTRTLERLVEGVRRVTGAVRAKHPGRVQMNLPVFVTMEEATAAWSLDGTALRPEDGEVCAVERVRGGVDADADAVDEDGLSRKRPRQDDDEDADEDEDEEVSKSVIVLNSPPPAKKAKPSPSQPVPTPSRRSNSRQPQPSSSLPTPAATPSSTVRPQTLTPFEHVTNPPLPTPLSVPSMFAPPADLDVEIEEEQERQLSLIGSEGIVDGSRWMVGREEPPPMIGPSLSAQAPPSTSKDVRPPSQKSPSISIPTPAVFFNELGHIVGSPIPPAVYADIQNRSQTMDRPVLSLPSPSASQSPNQPHPFSAPPSTPPTTDVARFLAYDSAAQHSIFPALSHETRAAVLERLSFEQAAPLFSALDDVDQRWLVQRMPAYMAGLRDAWAAAQKRMPVPVPQPVLVPQPKPSDAAASWAAELLRHPLEMQRAAFRRYTPQQRARLVVQLEYTQMYPLLGALAEPERRELHSLVPESVRAKWLMQKELENHRPETPMSNPMARAVVQSSPNADAGAVHLARFFALPVAAQIGAFQKAPAFQQAVLLSKTEDHARAASFLGVLSASTREALLERVPNAVKRVWQAQLRQRQHR</sequence>
<evidence type="ECO:0000256" key="1">
    <source>
        <dbReference type="SAM" id="MobiDB-lite"/>
    </source>
</evidence>
<feature type="domain" description="GmrSD restriction endonucleases N-terminal" evidence="2">
    <location>
        <begin position="70"/>
        <end position="216"/>
    </location>
</feature>
<evidence type="ECO:0000313" key="3">
    <source>
        <dbReference type="EMBL" id="GAT58350.1"/>
    </source>
</evidence>
<dbReference type="EMBL" id="DF849638">
    <property type="protein sequence ID" value="GAT58350.1"/>
    <property type="molecule type" value="Genomic_DNA"/>
</dbReference>
<dbReference type="Proteomes" id="UP000815677">
    <property type="component" value="Unassembled WGS sequence"/>
</dbReference>
<dbReference type="PANTHER" id="PTHR39639">
    <property type="entry name" value="CHROMOSOME 16, WHOLE GENOME SHOTGUN SEQUENCE"/>
    <property type="match status" value="1"/>
</dbReference>
<feature type="compositionally biased region" description="Acidic residues" evidence="1">
    <location>
        <begin position="8"/>
        <end position="18"/>
    </location>
</feature>
<feature type="region of interest" description="Disordered" evidence="1">
    <location>
        <begin position="392"/>
        <end position="513"/>
    </location>
</feature>
<feature type="region of interest" description="Disordered" evidence="1">
    <location>
        <begin position="1"/>
        <end position="23"/>
    </location>
</feature>
<feature type="compositionally biased region" description="Low complexity" evidence="1">
    <location>
        <begin position="570"/>
        <end position="580"/>
    </location>
</feature>
<gene>
    <name evidence="3" type="ORF">MCHLO_14792</name>
</gene>
<proteinExistence type="predicted"/>
<keyword evidence="4" id="KW-1185">Reference proteome</keyword>
<feature type="compositionally biased region" description="Polar residues" evidence="1">
    <location>
        <begin position="556"/>
        <end position="565"/>
    </location>
</feature>
<evidence type="ECO:0000313" key="4">
    <source>
        <dbReference type="Proteomes" id="UP000815677"/>
    </source>
</evidence>
<protein>
    <recommendedName>
        <fullName evidence="2">GmrSD restriction endonucleases N-terminal domain-containing protein</fullName>
    </recommendedName>
</protein>
<feature type="compositionally biased region" description="Pro residues" evidence="1">
    <location>
        <begin position="631"/>
        <end position="642"/>
    </location>
</feature>
<organism evidence="3 4">
    <name type="scientific">Mycena chlorophos</name>
    <name type="common">Agaric fungus</name>
    <name type="synonym">Agaricus chlorophos</name>
    <dbReference type="NCBI Taxonomy" id="658473"/>
    <lineage>
        <taxon>Eukaryota</taxon>
        <taxon>Fungi</taxon>
        <taxon>Dikarya</taxon>
        <taxon>Basidiomycota</taxon>
        <taxon>Agaricomycotina</taxon>
        <taxon>Agaricomycetes</taxon>
        <taxon>Agaricomycetidae</taxon>
        <taxon>Agaricales</taxon>
        <taxon>Marasmiineae</taxon>
        <taxon>Mycenaceae</taxon>
        <taxon>Mycena</taxon>
    </lineage>
</organism>
<dbReference type="InterPro" id="IPR004919">
    <property type="entry name" value="GmrSD_N"/>
</dbReference>